<dbReference type="SUPFAM" id="SSF53448">
    <property type="entry name" value="Nucleotide-diphospho-sugar transferases"/>
    <property type="match status" value="1"/>
</dbReference>
<dbReference type="Pfam" id="PF00535">
    <property type="entry name" value="Glycos_transf_2"/>
    <property type="match status" value="1"/>
</dbReference>
<feature type="domain" description="Glycosyltransferase 2-like" evidence="1">
    <location>
        <begin position="5"/>
        <end position="126"/>
    </location>
</feature>
<dbReference type="InterPro" id="IPR001173">
    <property type="entry name" value="Glyco_trans_2-like"/>
</dbReference>
<sequence>MKHTFVILAYKKSPYIEECIKSITSQSVKSNCIISTSTPSKFLLEIAHKYKIRIKVNKESNGIADDWTFGYNVAKTDYVTLAHQDDIYLPRYLEECLTSAQKYPENLIVFTDYTEIRKEEIKNNLNLLVKRIMLRLLMLGKSSINSSFTKKVLISFGSPICCPSVMYHKNKIGKLKFGNSFQINMDWKAWYDFTYKTGDFVYISKALVKHRIHKKSQTFSGILVDKRQQEDLRMFSKLWPKPIARIIYNIYKLSYKSNTNSSPGKN</sequence>
<dbReference type="AlphaFoldDB" id="A0A1F8BNS7"/>
<protein>
    <recommendedName>
        <fullName evidence="1">Glycosyltransferase 2-like domain-containing protein</fullName>
    </recommendedName>
</protein>
<dbReference type="Proteomes" id="UP000177082">
    <property type="component" value="Unassembled WGS sequence"/>
</dbReference>
<proteinExistence type="predicted"/>
<accession>A0A1F8BNS7</accession>
<dbReference type="InterPro" id="IPR029044">
    <property type="entry name" value="Nucleotide-diphossugar_trans"/>
</dbReference>
<dbReference type="CDD" id="cd00761">
    <property type="entry name" value="Glyco_tranf_GTA_type"/>
    <property type="match status" value="1"/>
</dbReference>
<name>A0A1F8BNS7_9BACT</name>
<comment type="caution">
    <text evidence="2">The sequence shown here is derived from an EMBL/GenBank/DDBJ whole genome shotgun (WGS) entry which is preliminary data.</text>
</comment>
<evidence type="ECO:0000313" key="3">
    <source>
        <dbReference type="Proteomes" id="UP000177082"/>
    </source>
</evidence>
<dbReference type="EMBL" id="MGHF01000001">
    <property type="protein sequence ID" value="OGM65289.1"/>
    <property type="molecule type" value="Genomic_DNA"/>
</dbReference>
<organism evidence="2 3">
    <name type="scientific">Candidatus Woesebacteria bacterium RIFCSPLOWO2_01_FULL_39_21</name>
    <dbReference type="NCBI Taxonomy" id="1802519"/>
    <lineage>
        <taxon>Bacteria</taxon>
        <taxon>Candidatus Woeseibacteriota</taxon>
    </lineage>
</organism>
<evidence type="ECO:0000259" key="1">
    <source>
        <dbReference type="Pfam" id="PF00535"/>
    </source>
</evidence>
<dbReference type="STRING" id="1802519.A2961_01615"/>
<evidence type="ECO:0000313" key="2">
    <source>
        <dbReference type="EMBL" id="OGM65289.1"/>
    </source>
</evidence>
<dbReference type="Gene3D" id="3.90.550.10">
    <property type="entry name" value="Spore Coat Polysaccharide Biosynthesis Protein SpsA, Chain A"/>
    <property type="match status" value="1"/>
</dbReference>
<reference evidence="2 3" key="1">
    <citation type="journal article" date="2016" name="Nat. Commun.">
        <title>Thousands of microbial genomes shed light on interconnected biogeochemical processes in an aquifer system.</title>
        <authorList>
            <person name="Anantharaman K."/>
            <person name="Brown C.T."/>
            <person name="Hug L.A."/>
            <person name="Sharon I."/>
            <person name="Castelle C.J."/>
            <person name="Probst A.J."/>
            <person name="Thomas B.C."/>
            <person name="Singh A."/>
            <person name="Wilkins M.J."/>
            <person name="Karaoz U."/>
            <person name="Brodie E.L."/>
            <person name="Williams K.H."/>
            <person name="Hubbard S.S."/>
            <person name="Banfield J.F."/>
        </authorList>
    </citation>
    <scope>NUCLEOTIDE SEQUENCE [LARGE SCALE GENOMIC DNA]</scope>
</reference>
<gene>
    <name evidence="2" type="ORF">A2961_01615</name>
</gene>